<evidence type="ECO:0000256" key="1">
    <source>
        <dbReference type="ARBA" id="ARBA00022603"/>
    </source>
</evidence>
<dbReference type="Pfam" id="PF00588">
    <property type="entry name" value="SpoU_methylase"/>
    <property type="match status" value="1"/>
</dbReference>
<dbReference type="AlphaFoldDB" id="A0A7Y0L9W0"/>
<dbReference type="RefSeq" id="WP_169073762.1">
    <property type="nucleotide sequence ID" value="NZ_JABBXH010000001.1"/>
</dbReference>
<evidence type="ECO:0000313" key="4">
    <source>
        <dbReference type="EMBL" id="NMP30457.1"/>
    </source>
</evidence>
<feature type="domain" description="tRNA/rRNA methyltransferase SpoU type" evidence="3">
    <location>
        <begin position="23"/>
        <end position="147"/>
    </location>
</feature>
<keyword evidence="5" id="KW-1185">Reference proteome</keyword>
<dbReference type="InterPro" id="IPR051259">
    <property type="entry name" value="rRNA_Methyltransferase"/>
</dbReference>
<accession>A0A7Y0L9W0</accession>
<comment type="caution">
    <text evidence="4">The sequence shown here is derived from an EMBL/GenBank/DDBJ whole genome shotgun (WGS) entry which is preliminary data.</text>
</comment>
<dbReference type="InterPro" id="IPR029026">
    <property type="entry name" value="tRNA_m1G_MTases_N"/>
</dbReference>
<organism evidence="4 5">
    <name type="scientific">Thalassotalea algicola</name>
    <dbReference type="NCBI Taxonomy" id="2716224"/>
    <lineage>
        <taxon>Bacteria</taxon>
        <taxon>Pseudomonadati</taxon>
        <taxon>Pseudomonadota</taxon>
        <taxon>Gammaproteobacteria</taxon>
        <taxon>Alteromonadales</taxon>
        <taxon>Colwelliaceae</taxon>
        <taxon>Thalassotalea</taxon>
    </lineage>
</organism>
<dbReference type="EMBL" id="JABBXH010000001">
    <property type="protein sequence ID" value="NMP30457.1"/>
    <property type="molecule type" value="Genomic_DNA"/>
</dbReference>
<gene>
    <name evidence="4" type="ORF">HII17_02680</name>
</gene>
<keyword evidence="2 4" id="KW-0808">Transferase</keyword>
<dbReference type="GO" id="GO:0006396">
    <property type="term" value="P:RNA processing"/>
    <property type="evidence" value="ECO:0007669"/>
    <property type="project" value="InterPro"/>
</dbReference>
<evidence type="ECO:0000256" key="2">
    <source>
        <dbReference type="ARBA" id="ARBA00022679"/>
    </source>
</evidence>
<dbReference type="Proteomes" id="UP000568664">
    <property type="component" value="Unassembled WGS sequence"/>
</dbReference>
<reference evidence="4 5" key="1">
    <citation type="submission" date="2020-04" db="EMBL/GenBank/DDBJ databases">
        <title>Thalassotalea sp. M1531, isolated from the surface of marine red alga.</title>
        <authorList>
            <person name="Pang L."/>
            <person name="Lu D.-C."/>
        </authorList>
    </citation>
    <scope>NUCLEOTIDE SEQUENCE [LARGE SCALE GENOMIC DNA]</scope>
    <source>
        <strain evidence="4 5">M1531</strain>
    </source>
</reference>
<evidence type="ECO:0000259" key="3">
    <source>
        <dbReference type="Pfam" id="PF00588"/>
    </source>
</evidence>
<dbReference type="GO" id="GO:0008173">
    <property type="term" value="F:RNA methyltransferase activity"/>
    <property type="evidence" value="ECO:0007669"/>
    <property type="project" value="InterPro"/>
</dbReference>
<proteinExistence type="predicted"/>
<sequence length="155" mass="17516">MARLKQTYSENGFFGIGILNNVDEINIGTLWRSAYILGASFIFTVDKKYKKQTTDVTNAWQKIPLYHYDSIDDLIKNLPYDTPLIGVELSEQASELSKYKHPHRCVYLLGNEQSGLPQQVLAKCHQLVKLPGDYSLNVSVAGSIVMYDRVSKKAD</sequence>
<dbReference type="InterPro" id="IPR001537">
    <property type="entry name" value="SpoU_MeTrfase"/>
</dbReference>
<name>A0A7Y0L9W0_9GAMM</name>
<dbReference type="GO" id="GO:0003723">
    <property type="term" value="F:RNA binding"/>
    <property type="evidence" value="ECO:0007669"/>
    <property type="project" value="InterPro"/>
</dbReference>
<dbReference type="GO" id="GO:0032259">
    <property type="term" value="P:methylation"/>
    <property type="evidence" value="ECO:0007669"/>
    <property type="project" value="UniProtKB-KW"/>
</dbReference>
<dbReference type="SUPFAM" id="SSF75217">
    <property type="entry name" value="alpha/beta knot"/>
    <property type="match status" value="1"/>
</dbReference>
<evidence type="ECO:0000313" key="5">
    <source>
        <dbReference type="Proteomes" id="UP000568664"/>
    </source>
</evidence>
<keyword evidence="1 4" id="KW-0489">Methyltransferase</keyword>
<dbReference type="InterPro" id="IPR029028">
    <property type="entry name" value="Alpha/beta_knot_MTases"/>
</dbReference>
<dbReference type="PANTHER" id="PTHR43191">
    <property type="entry name" value="RRNA METHYLTRANSFERASE 3"/>
    <property type="match status" value="1"/>
</dbReference>
<dbReference type="CDD" id="cd18098">
    <property type="entry name" value="SpoU-like"/>
    <property type="match status" value="1"/>
</dbReference>
<dbReference type="PANTHER" id="PTHR43191:SF7">
    <property type="entry name" value="OBP33PEP LIKE PROTEIN"/>
    <property type="match status" value="1"/>
</dbReference>
<dbReference type="Gene3D" id="3.40.1280.10">
    <property type="match status" value="1"/>
</dbReference>
<protein>
    <submittedName>
        <fullName evidence="4">RNA methyltransferase</fullName>
    </submittedName>
</protein>